<keyword evidence="9 10" id="KW-0472">Membrane</keyword>
<feature type="transmembrane region" description="Helical" evidence="10">
    <location>
        <begin position="92"/>
        <end position="113"/>
    </location>
</feature>
<reference evidence="12 13" key="1">
    <citation type="submission" date="2019-03" db="EMBL/GenBank/DDBJ databases">
        <title>Genomic Encyclopedia of Type Strains, Phase IV (KMG-IV): sequencing the most valuable type-strain genomes for metagenomic binning, comparative biology and taxonomic classification.</title>
        <authorList>
            <person name="Goeker M."/>
        </authorList>
    </citation>
    <scope>NUCLEOTIDE SEQUENCE [LARGE SCALE GENOMIC DNA]</scope>
    <source>
        <strain evidence="12 13">DSM 22362</strain>
    </source>
</reference>
<dbReference type="NCBIfam" id="TIGR01352">
    <property type="entry name" value="tonB_Cterm"/>
    <property type="match status" value="1"/>
</dbReference>
<accession>A0A4R3VWP8</accession>
<dbReference type="GO" id="GO:0031992">
    <property type="term" value="F:energy transducer activity"/>
    <property type="evidence" value="ECO:0007669"/>
    <property type="project" value="TreeGrafter"/>
</dbReference>
<feature type="transmembrane region" description="Helical" evidence="10">
    <location>
        <begin position="34"/>
        <end position="52"/>
    </location>
</feature>
<dbReference type="InterPro" id="IPR008756">
    <property type="entry name" value="Peptidase_M56"/>
</dbReference>
<feature type="transmembrane region" description="Helical" evidence="10">
    <location>
        <begin position="248"/>
        <end position="267"/>
    </location>
</feature>
<gene>
    <name evidence="12" type="ORF">EDC17_100286</name>
</gene>
<comment type="subcellular location">
    <subcellularLocation>
        <location evidence="1">Cell inner membrane</location>
        <topology evidence="1">Single-pass membrane protein</topology>
        <orientation evidence="1">Periplasmic side</orientation>
    </subcellularLocation>
</comment>
<evidence type="ECO:0000256" key="3">
    <source>
        <dbReference type="ARBA" id="ARBA00022448"/>
    </source>
</evidence>
<evidence type="ECO:0000256" key="9">
    <source>
        <dbReference type="ARBA" id="ARBA00023136"/>
    </source>
</evidence>
<evidence type="ECO:0000256" key="4">
    <source>
        <dbReference type="ARBA" id="ARBA00022475"/>
    </source>
</evidence>
<evidence type="ECO:0000256" key="5">
    <source>
        <dbReference type="ARBA" id="ARBA00022519"/>
    </source>
</evidence>
<dbReference type="PANTHER" id="PTHR33446:SF2">
    <property type="entry name" value="PROTEIN TONB"/>
    <property type="match status" value="1"/>
</dbReference>
<dbReference type="OrthoDB" id="649093at2"/>
<comment type="caution">
    <text evidence="12">The sequence shown here is derived from an EMBL/GenBank/DDBJ whole genome shotgun (WGS) entry which is preliminary data.</text>
</comment>
<comment type="similarity">
    <text evidence="2">Belongs to the TonB family.</text>
</comment>
<feature type="domain" description="TonB C-terminal" evidence="11">
    <location>
        <begin position="472"/>
        <end position="564"/>
    </location>
</feature>
<dbReference type="GO" id="GO:0015031">
    <property type="term" value="P:protein transport"/>
    <property type="evidence" value="ECO:0007669"/>
    <property type="project" value="UniProtKB-KW"/>
</dbReference>
<protein>
    <submittedName>
        <fullName evidence="12">Outer membrane transport energization protein TonB</fullName>
    </submittedName>
</protein>
<evidence type="ECO:0000256" key="8">
    <source>
        <dbReference type="ARBA" id="ARBA00022989"/>
    </source>
</evidence>
<evidence type="ECO:0000256" key="7">
    <source>
        <dbReference type="ARBA" id="ARBA00022927"/>
    </source>
</evidence>
<dbReference type="GO" id="GO:0098797">
    <property type="term" value="C:plasma membrane protein complex"/>
    <property type="evidence" value="ECO:0007669"/>
    <property type="project" value="TreeGrafter"/>
</dbReference>
<keyword evidence="3" id="KW-0813">Transport</keyword>
<keyword evidence="8 10" id="KW-1133">Transmembrane helix</keyword>
<evidence type="ECO:0000256" key="6">
    <source>
        <dbReference type="ARBA" id="ARBA00022692"/>
    </source>
</evidence>
<dbReference type="PROSITE" id="PS52015">
    <property type="entry name" value="TONB_CTD"/>
    <property type="match status" value="2"/>
</dbReference>
<feature type="domain" description="TonB C-terminal" evidence="11">
    <location>
        <begin position="335"/>
        <end position="431"/>
    </location>
</feature>
<keyword evidence="4" id="KW-1003">Cell membrane</keyword>
<evidence type="ECO:0000256" key="1">
    <source>
        <dbReference type="ARBA" id="ARBA00004383"/>
    </source>
</evidence>
<dbReference type="Proteomes" id="UP000295197">
    <property type="component" value="Unassembled WGS sequence"/>
</dbReference>
<evidence type="ECO:0000256" key="10">
    <source>
        <dbReference type="SAM" id="Phobius"/>
    </source>
</evidence>
<dbReference type="InterPro" id="IPR037682">
    <property type="entry name" value="TonB_C"/>
</dbReference>
<keyword evidence="5" id="KW-0997">Cell inner membrane</keyword>
<dbReference type="Gene3D" id="3.30.1150.10">
    <property type="match status" value="2"/>
</dbReference>
<dbReference type="GO" id="GO:0055085">
    <property type="term" value="P:transmembrane transport"/>
    <property type="evidence" value="ECO:0007669"/>
    <property type="project" value="InterPro"/>
</dbReference>
<evidence type="ECO:0000256" key="2">
    <source>
        <dbReference type="ARBA" id="ARBA00006555"/>
    </source>
</evidence>
<dbReference type="AlphaFoldDB" id="A0A4R3VWP8"/>
<dbReference type="Pfam" id="PF05569">
    <property type="entry name" value="Peptidase_M56"/>
    <property type="match status" value="1"/>
</dbReference>
<dbReference type="PANTHER" id="PTHR33446">
    <property type="entry name" value="PROTEIN TONB-RELATED"/>
    <property type="match status" value="1"/>
</dbReference>
<evidence type="ECO:0000313" key="12">
    <source>
        <dbReference type="EMBL" id="TCV20373.1"/>
    </source>
</evidence>
<evidence type="ECO:0000259" key="11">
    <source>
        <dbReference type="PROSITE" id="PS52015"/>
    </source>
</evidence>
<keyword evidence="13" id="KW-1185">Reference proteome</keyword>
<keyword evidence="7" id="KW-0653">Protein transport</keyword>
<dbReference type="InterPro" id="IPR006260">
    <property type="entry name" value="TonB/TolA_C"/>
</dbReference>
<evidence type="ECO:0000313" key="13">
    <source>
        <dbReference type="Proteomes" id="UP000295197"/>
    </source>
</evidence>
<sequence length="564" mass="63552">MVIYLLLVNVAVSLGYMIYYFTLRKLTFFQWNRLYLLGTVIFALLIPIGLFIDLSSYFDDQVYIPIVNMEEIIDVSVVVGTAQRTSLVLLDLLIWIYAIGLLISLGLLGWQLWQVREMFRSNSNYLGFSFFNKIFLGKEIKQYASVERHEQIHMEQGHSYDVVFMELFKAFNWFNPIVYRLVKEIKFQHECIEDELSSEDKVAYAELLVAHAMKVPQNVLVHEFSNQSFLKKRIMMLFKNKSSKNKRFLYLGIVPAALIVGLSTVVFNTSRAKGVVANVESKMEDLKLAVDNENTSQSNIYQNAEHSSNAIAQDTIKEGGNEIFKQTEILPEPAGGMSVFRKWIGDNYQYPQAAIDAGAKGTIRVRFVVEKDGSLSDIKAVQDIGHGTGEAAVNVLKKAPKWSPAIQNGRKVRFAFEMPIRINLVGMDRVSDYTQDIAKDTIRGKSGGQLILDDKEKKETFSQAEIQPEPPGGLVAYRKWVADNYKYPKAAIDAEVKGTVTVTFVVEKDGALSDIKATRDLGHGTGEAAVEVLKTSKKWSPGIQNGKPVRVAYALPIRLDLTKR</sequence>
<dbReference type="RefSeq" id="WP_132776145.1">
    <property type="nucleotide sequence ID" value="NZ_SMBZ01000002.1"/>
</dbReference>
<name>A0A4R3VWP8_9SPHI</name>
<dbReference type="EMBL" id="SMBZ01000002">
    <property type="protein sequence ID" value="TCV20373.1"/>
    <property type="molecule type" value="Genomic_DNA"/>
</dbReference>
<keyword evidence="6 10" id="KW-0812">Transmembrane</keyword>
<proteinExistence type="inferred from homology"/>
<feature type="transmembrane region" description="Helical" evidence="10">
    <location>
        <begin position="6"/>
        <end position="22"/>
    </location>
</feature>
<dbReference type="InterPro" id="IPR051045">
    <property type="entry name" value="TonB-dependent_transducer"/>
</dbReference>
<organism evidence="12 13">
    <name type="scientific">Sphingobacterium alimentarium</name>
    <dbReference type="NCBI Taxonomy" id="797292"/>
    <lineage>
        <taxon>Bacteria</taxon>
        <taxon>Pseudomonadati</taxon>
        <taxon>Bacteroidota</taxon>
        <taxon>Sphingobacteriia</taxon>
        <taxon>Sphingobacteriales</taxon>
        <taxon>Sphingobacteriaceae</taxon>
        <taxon>Sphingobacterium</taxon>
    </lineage>
</organism>
<dbReference type="SUPFAM" id="SSF74653">
    <property type="entry name" value="TolA/TonB C-terminal domain"/>
    <property type="match status" value="2"/>
</dbReference>
<dbReference type="Pfam" id="PF03544">
    <property type="entry name" value="TonB_C"/>
    <property type="match status" value="2"/>
</dbReference>